<evidence type="ECO:0000313" key="2">
    <source>
        <dbReference type="EMBL" id="VDC48556.1"/>
    </source>
</evidence>
<dbReference type="AlphaFoldDB" id="A0A7Z9C3R3"/>
<sequence length="39" mass="4272">MADSVFRIGSLTKQFTAAALLMLAEDGKLSLDDPVNRYL</sequence>
<accession>A0A7Z9C3R3</accession>
<feature type="domain" description="Beta-lactamase-related" evidence="1">
    <location>
        <begin position="2"/>
        <end position="39"/>
    </location>
</feature>
<name>A0A7Z9C3R3_9CAUL</name>
<dbReference type="Proteomes" id="UP000289220">
    <property type="component" value="Unassembled WGS sequence"/>
</dbReference>
<dbReference type="Pfam" id="PF00144">
    <property type="entry name" value="Beta-lactamase"/>
    <property type="match status" value="1"/>
</dbReference>
<dbReference type="EMBL" id="UXHF01000100">
    <property type="protein sequence ID" value="VDC48556.1"/>
    <property type="molecule type" value="Genomic_DNA"/>
</dbReference>
<keyword evidence="2" id="KW-0378">Hydrolase</keyword>
<dbReference type="PANTHER" id="PTHR46825">
    <property type="entry name" value="D-ALANYL-D-ALANINE-CARBOXYPEPTIDASE/ENDOPEPTIDASE AMPH"/>
    <property type="match status" value="1"/>
</dbReference>
<dbReference type="SUPFAM" id="SSF56601">
    <property type="entry name" value="beta-lactamase/transpeptidase-like"/>
    <property type="match status" value="1"/>
</dbReference>
<organism evidence="2 3">
    <name type="scientific">Brevundimonas mediterranea</name>
    <dbReference type="NCBI Taxonomy" id="74329"/>
    <lineage>
        <taxon>Bacteria</taxon>
        <taxon>Pseudomonadati</taxon>
        <taxon>Pseudomonadota</taxon>
        <taxon>Alphaproteobacteria</taxon>
        <taxon>Caulobacterales</taxon>
        <taxon>Caulobacteraceae</taxon>
        <taxon>Brevundimonas</taxon>
    </lineage>
</organism>
<proteinExistence type="predicted"/>
<comment type="caution">
    <text evidence="2">The sequence shown here is derived from an EMBL/GenBank/DDBJ whole genome shotgun (WGS) entry which is preliminary data.</text>
</comment>
<evidence type="ECO:0000313" key="3">
    <source>
        <dbReference type="Proteomes" id="UP000289220"/>
    </source>
</evidence>
<protein>
    <submittedName>
        <fullName evidence="2">D-alanyl-D-alanine carboxypeptidase</fullName>
    </submittedName>
</protein>
<dbReference type="PANTHER" id="PTHR46825:SF9">
    <property type="entry name" value="BETA-LACTAMASE-RELATED DOMAIN-CONTAINING PROTEIN"/>
    <property type="match status" value="1"/>
</dbReference>
<dbReference type="InterPro" id="IPR050491">
    <property type="entry name" value="AmpC-like"/>
</dbReference>
<dbReference type="Gene3D" id="3.40.710.10">
    <property type="entry name" value="DD-peptidase/beta-lactamase superfamily"/>
    <property type="match status" value="1"/>
</dbReference>
<dbReference type="InterPro" id="IPR012338">
    <property type="entry name" value="Beta-lactam/transpept-like"/>
</dbReference>
<keyword evidence="2" id="KW-0645">Protease</keyword>
<keyword evidence="2" id="KW-0121">Carboxypeptidase</keyword>
<evidence type="ECO:0000259" key="1">
    <source>
        <dbReference type="Pfam" id="PF00144"/>
    </source>
</evidence>
<reference evidence="2 3" key="1">
    <citation type="submission" date="2018-11" db="EMBL/GenBank/DDBJ databases">
        <authorList>
            <person name="Peiro R."/>
            <person name="Begona"/>
            <person name="Cbmso G."/>
            <person name="Lopez M."/>
            <person name="Gonzalez S."/>
            <person name="Sacristan E."/>
            <person name="Castillo E."/>
        </authorList>
    </citation>
    <scope>NUCLEOTIDE SEQUENCE [LARGE SCALE GENOMIC DNA]</scope>
    <source>
        <strain evidence="2">Brev_genome</strain>
    </source>
</reference>
<dbReference type="RefSeq" id="WP_230307727.1">
    <property type="nucleotide sequence ID" value="NZ_UXHF01000100.1"/>
</dbReference>
<gene>
    <name evidence="2" type="ORF">BREV_BREV_03153</name>
</gene>
<keyword evidence="3" id="KW-1185">Reference proteome</keyword>
<dbReference type="GO" id="GO:0004180">
    <property type="term" value="F:carboxypeptidase activity"/>
    <property type="evidence" value="ECO:0007669"/>
    <property type="project" value="UniProtKB-KW"/>
</dbReference>
<dbReference type="InterPro" id="IPR001466">
    <property type="entry name" value="Beta-lactam-related"/>
</dbReference>